<proteinExistence type="predicted"/>
<sequence length="53" mass="6147">MFGTLRYGRIFCMNNGPRACSQVTMCSLYFAHFQNILVRTWGLNSTREAEIQI</sequence>
<comment type="caution">
    <text evidence="1">The sequence shown here is derived from an EMBL/GenBank/DDBJ whole genome shotgun (WGS) entry which is preliminary data.</text>
</comment>
<reference evidence="1" key="1">
    <citation type="submission" date="2022-08" db="EMBL/GenBank/DDBJ databases">
        <authorList>
            <person name="Gutierrez-Valencia J."/>
        </authorList>
    </citation>
    <scope>NUCLEOTIDE SEQUENCE</scope>
</reference>
<name>A0AAV0JNF3_9ROSI</name>
<dbReference type="Proteomes" id="UP001154282">
    <property type="component" value="Unassembled WGS sequence"/>
</dbReference>
<dbReference type="AlphaFoldDB" id="A0AAV0JNF3"/>
<evidence type="ECO:0000313" key="1">
    <source>
        <dbReference type="EMBL" id="CAI0410520.1"/>
    </source>
</evidence>
<gene>
    <name evidence="1" type="ORF">LITE_LOCUS14805</name>
</gene>
<protein>
    <submittedName>
        <fullName evidence="1">Uncharacterized protein</fullName>
    </submittedName>
</protein>
<evidence type="ECO:0000313" key="2">
    <source>
        <dbReference type="Proteomes" id="UP001154282"/>
    </source>
</evidence>
<keyword evidence="2" id="KW-1185">Reference proteome</keyword>
<accession>A0AAV0JNF3</accession>
<dbReference type="EMBL" id="CAMGYJ010000005">
    <property type="protein sequence ID" value="CAI0410520.1"/>
    <property type="molecule type" value="Genomic_DNA"/>
</dbReference>
<organism evidence="1 2">
    <name type="scientific">Linum tenue</name>
    <dbReference type="NCBI Taxonomy" id="586396"/>
    <lineage>
        <taxon>Eukaryota</taxon>
        <taxon>Viridiplantae</taxon>
        <taxon>Streptophyta</taxon>
        <taxon>Embryophyta</taxon>
        <taxon>Tracheophyta</taxon>
        <taxon>Spermatophyta</taxon>
        <taxon>Magnoliopsida</taxon>
        <taxon>eudicotyledons</taxon>
        <taxon>Gunneridae</taxon>
        <taxon>Pentapetalae</taxon>
        <taxon>rosids</taxon>
        <taxon>fabids</taxon>
        <taxon>Malpighiales</taxon>
        <taxon>Linaceae</taxon>
        <taxon>Linum</taxon>
    </lineage>
</organism>